<dbReference type="Proteomes" id="UP001234602">
    <property type="component" value="Unassembled WGS sequence"/>
</dbReference>
<dbReference type="Pfam" id="PF22116">
    <property type="entry name" value="DUF6944"/>
    <property type="match status" value="1"/>
</dbReference>
<comment type="caution">
    <text evidence="1">The sequence shown here is derived from an EMBL/GenBank/DDBJ whole genome shotgun (WGS) entry which is preliminary data.</text>
</comment>
<dbReference type="RefSeq" id="WP_289319957.1">
    <property type="nucleotide sequence ID" value="NZ_JAUCEY010000008.1"/>
</dbReference>
<dbReference type="InterPro" id="IPR054224">
    <property type="entry name" value="DUF6944"/>
</dbReference>
<protein>
    <submittedName>
        <fullName evidence="1">Uncharacterized protein</fullName>
    </submittedName>
</protein>
<dbReference type="AlphaFoldDB" id="A0AAW7ICL2"/>
<evidence type="ECO:0000313" key="2">
    <source>
        <dbReference type="Proteomes" id="UP001234602"/>
    </source>
</evidence>
<dbReference type="EMBL" id="JAUCEY010000008">
    <property type="protein sequence ID" value="MDM5452648.1"/>
    <property type="molecule type" value="Genomic_DNA"/>
</dbReference>
<proteinExistence type="predicted"/>
<reference evidence="1" key="1">
    <citation type="submission" date="2023-06" db="EMBL/GenBank/DDBJ databases">
        <title>Comparative genomics of Bacillaceae isolates and their secondary metabolite potential.</title>
        <authorList>
            <person name="Song L."/>
            <person name="Nielsen L.J."/>
            <person name="Mohite O."/>
            <person name="Xu X."/>
            <person name="Weber T."/>
            <person name="Kovacs A.T."/>
        </authorList>
    </citation>
    <scope>NUCLEOTIDE SEQUENCE</scope>
    <source>
        <strain evidence="1">D8_B_37</strain>
    </source>
</reference>
<organism evidence="1 2">
    <name type="scientific">Peribacillus simplex</name>
    <dbReference type="NCBI Taxonomy" id="1478"/>
    <lineage>
        <taxon>Bacteria</taxon>
        <taxon>Bacillati</taxon>
        <taxon>Bacillota</taxon>
        <taxon>Bacilli</taxon>
        <taxon>Bacillales</taxon>
        <taxon>Bacillaceae</taxon>
        <taxon>Peribacillus</taxon>
    </lineage>
</organism>
<evidence type="ECO:0000313" key="1">
    <source>
        <dbReference type="EMBL" id="MDM5452648.1"/>
    </source>
</evidence>
<gene>
    <name evidence="1" type="ORF">QUF89_10690</name>
</gene>
<accession>A0AAW7ICL2</accession>
<name>A0AAW7ICL2_9BACI</name>
<sequence length="49" mass="5593">MDRQFEETFGSWTQAIGTVISTVKVHHSLPWTKNFAKNLDLIGNELQGF</sequence>